<evidence type="ECO:0000256" key="5">
    <source>
        <dbReference type="ARBA" id="ARBA00023136"/>
    </source>
</evidence>
<dbReference type="InterPro" id="IPR051211">
    <property type="entry name" value="PG_lysyltransferase"/>
</dbReference>
<evidence type="ECO:0000313" key="9">
    <source>
        <dbReference type="Proteomes" id="UP000030403"/>
    </source>
</evidence>
<evidence type="ECO:0000313" key="8">
    <source>
        <dbReference type="EMBL" id="KGX90429.1"/>
    </source>
</evidence>
<name>A0A0A5GEL1_9BACI</name>
<keyword evidence="9" id="KW-1185">Reference proteome</keyword>
<evidence type="ECO:0000259" key="7">
    <source>
        <dbReference type="Pfam" id="PF09924"/>
    </source>
</evidence>
<evidence type="ECO:0000256" key="1">
    <source>
        <dbReference type="ARBA" id="ARBA00004651"/>
    </source>
</evidence>
<dbReference type="Pfam" id="PF09924">
    <property type="entry name" value="LPG_synthase_C"/>
    <property type="match status" value="1"/>
</dbReference>
<comment type="subcellular location">
    <subcellularLocation>
        <location evidence="1">Cell membrane</location>
        <topology evidence="1">Multi-pass membrane protein</topology>
    </subcellularLocation>
</comment>
<dbReference type="EMBL" id="AVPF01000007">
    <property type="protein sequence ID" value="KGX90429.1"/>
    <property type="molecule type" value="Genomic_DNA"/>
</dbReference>
<evidence type="ECO:0000256" key="4">
    <source>
        <dbReference type="ARBA" id="ARBA00022989"/>
    </source>
</evidence>
<dbReference type="GO" id="GO:0016755">
    <property type="term" value="F:aminoacyltransferase activity"/>
    <property type="evidence" value="ECO:0007669"/>
    <property type="project" value="TreeGrafter"/>
</dbReference>
<organism evidence="8 9">
    <name type="scientific">Pontibacillus marinus BH030004 = DSM 16465</name>
    <dbReference type="NCBI Taxonomy" id="1385511"/>
    <lineage>
        <taxon>Bacteria</taxon>
        <taxon>Bacillati</taxon>
        <taxon>Bacillota</taxon>
        <taxon>Bacilli</taxon>
        <taxon>Bacillales</taxon>
        <taxon>Bacillaceae</taxon>
        <taxon>Pontibacillus</taxon>
    </lineage>
</organism>
<dbReference type="STRING" id="1385511.GCA_000425225_01631"/>
<keyword evidence="3 6" id="KW-0812">Transmembrane</keyword>
<gene>
    <name evidence="8" type="ORF">N783_16755</name>
</gene>
<sequence length="371" mass="42792">MSYSDIILLLLVIFIVYYIKKFMFKSELSHKNVTFPWEQITSFLKENGGNHISHLILLQDKEIFWGQQQRVLIAYKRIANKAVVLGDPVGEKAYIKEAIKEFYEYSEQNGLTPIFYQISPQFMPYYHETGYKFLKLGEEGKVNLQSFSISGKQGAKLRTRFNKFARNSYTFSIVYPPYTEEILAELKLVSDSWLGTQKEKGFSVVSFCEEYVSCYPIALLSNPDGDIIAFATLATDYKETIIIDLMRKASDSPHGTMDVLFIHIFQWAKEKGYQTCSLGMAPLSNVGDCKYSRISEKLLHFAYLHGNKKYNFKGLKTFKGKFASSWEPKYLAYQKTFLPVMLIQLLLLINKQPASKYKVVEKIKYLLSKTG</sequence>
<dbReference type="OrthoDB" id="145485at2"/>
<keyword evidence="4 6" id="KW-1133">Transmembrane helix</keyword>
<dbReference type="GO" id="GO:0005886">
    <property type="term" value="C:plasma membrane"/>
    <property type="evidence" value="ECO:0007669"/>
    <property type="project" value="UniProtKB-SubCell"/>
</dbReference>
<dbReference type="PANTHER" id="PTHR34697">
    <property type="entry name" value="PHOSPHATIDYLGLYCEROL LYSYLTRANSFERASE"/>
    <property type="match status" value="1"/>
</dbReference>
<dbReference type="RefSeq" id="WP_051255244.1">
    <property type="nucleotide sequence ID" value="NZ_AVPF01000007.1"/>
</dbReference>
<keyword evidence="5 6" id="KW-0472">Membrane</keyword>
<evidence type="ECO:0000256" key="6">
    <source>
        <dbReference type="SAM" id="Phobius"/>
    </source>
</evidence>
<accession>A0A0A5GEL1</accession>
<evidence type="ECO:0000256" key="3">
    <source>
        <dbReference type="ARBA" id="ARBA00022692"/>
    </source>
</evidence>
<comment type="caution">
    <text evidence="8">The sequence shown here is derived from an EMBL/GenBank/DDBJ whole genome shotgun (WGS) entry which is preliminary data.</text>
</comment>
<dbReference type="eggNOG" id="COG2898">
    <property type="taxonomic scope" value="Bacteria"/>
</dbReference>
<evidence type="ECO:0000256" key="2">
    <source>
        <dbReference type="ARBA" id="ARBA00022475"/>
    </source>
</evidence>
<protein>
    <recommendedName>
        <fullName evidence="7">Phosphatidylglycerol lysyltransferase C-terminal domain-containing protein</fullName>
    </recommendedName>
</protein>
<reference evidence="8 9" key="1">
    <citation type="submission" date="2013-08" db="EMBL/GenBank/DDBJ databases">
        <authorList>
            <person name="Huang J."/>
            <person name="Wang G."/>
        </authorList>
    </citation>
    <scope>NUCLEOTIDE SEQUENCE [LARGE SCALE GENOMIC DNA]</scope>
    <source>
        <strain evidence="8 9">BH030004</strain>
    </source>
</reference>
<feature type="domain" description="Phosphatidylglycerol lysyltransferase C-terminal" evidence="7">
    <location>
        <begin position="44"/>
        <end position="333"/>
    </location>
</feature>
<dbReference type="InterPro" id="IPR016181">
    <property type="entry name" value="Acyl_CoA_acyltransferase"/>
</dbReference>
<feature type="transmembrane region" description="Helical" evidence="6">
    <location>
        <begin position="6"/>
        <end position="24"/>
    </location>
</feature>
<dbReference type="AlphaFoldDB" id="A0A0A5GEL1"/>
<keyword evidence="2" id="KW-1003">Cell membrane</keyword>
<dbReference type="GO" id="GO:0055091">
    <property type="term" value="P:phospholipid homeostasis"/>
    <property type="evidence" value="ECO:0007669"/>
    <property type="project" value="TreeGrafter"/>
</dbReference>
<dbReference type="SUPFAM" id="SSF55729">
    <property type="entry name" value="Acyl-CoA N-acyltransferases (Nat)"/>
    <property type="match status" value="1"/>
</dbReference>
<dbReference type="Proteomes" id="UP000030403">
    <property type="component" value="Unassembled WGS sequence"/>
</dbReference>
<dbReference type="InterPro" id="IPR024320">
    <property type="entry name" value="LPG_synthase_C"/>
</dbReference>
<proteinExistence type="predicted"/>
<dbReference type="PANTHER" id="PTHR34697:SF2">
    <property type="entry name" value="PHOSPHATIDYLGLYCEROL LYSYLTRANSFERASE"/>
    <property type="match status" value="1"/>
</dbReference>